<accession>A0ABQ9Z6R4</accession>
<gene>
    <name evidence="1" type="ORF">OUZ56_013715</name>
</gene>
<evidence type="ECO:0000313" key="2">
    <source>
        <dbReference type="Proteomes" id="UP001234178"/>
    </source>
</evidence>
<reference evidence="1 2" key="1">
    <citation type="journal article" date="2023" name="Nucleic Acids Res.">
        <title>The hologenome of Daphnia magna reveals possible DNA methylation and microbiome-mediated evolution of the host genome.</title>
        <authorList>
            <person name="Chaturvedi A."/>
            <person name="Li X."/>
            <person name="Dhandapani V."/>
            <person name="Marshall H."/>
            <person name="Kissane S."/>
            <person name="Cuenca-Cambronero M."/>
            <person name="Asole G."/>
            <person name="Calvet F."/>
            <person name="Ruiz-Romero M."/>
            <person name="Marangio P."/>
            <person name="Guigo R."/>
            <person name="Rago D."/>
            <person name="Mirbahai L."/>
            <person name="Eastwood N."/>
            <person name="Colbourne J.K."/>
            <person name="Zhou J."/>
            <person name="Mallon E."/>
            <person name="Orsini L."/>
        </authorList>
    </citation>
    <scope>NUCLEOTIDE SEQUENCE [LARGE SCALE GENOMIC DNA]</scope>
    <source>
        <strain evidence="1">LRV0_1</strain>
    </source>
</reference>
<comment type="caution">
    <text evidence="1">The sequence shown here is derived from an EMBL/GenBank/DDBJ whole genome shotgun (WGS) entry which is preliminary data.</text>
</comment>
<name>A0ABQ9Z6R4_9CRUS</name>
<protein>
    <submittedName>
        <fullName evidence="1">Uncharacterized protein</fullName>
    </submittedName>
</protein>
<dbReference type="EMBL" id="JAOYFB010000002">
    <property type="protein sequence ID" value="KAK4008581.1"/>
    <property type="molecule type" value="Genomic_DNA"/>
</dbReference>
<keyword evidence="2" id="KW-1185">Reference proteome</keyword>
<proteinExistence type="predicted"/>
<dbReference type="Proteomes" id="UP001234178">
    <property type="component" value="Unassembled WGS sequence"/>
</dbReference>
<organism evidence="1 2">
    <name type="scientific">Daphnia magna</name>
    <dbReference type="NCBI Taxonomy" id="35525"/>
    <lineage>
        <taxon>Eukaryota</taxon>
        <taxon>Metazoa</taxon>
        <taxon>Ecdysozoa</taxon>
        <taxon>Arthropoda</taxon>
        <taxon>Crustacea</taxon>
        <taxon>Branchiopoda</taxon>
        <taxon>Diplostraca</taxon>
        <taxon>Cladocera</taxon>
        <taxon>Anomopoda</taxon>
        <taxon>Daphniidae</taxon>
        <taxon>Daphnia</taxon>
    </lineage>
</organism>
<sequence>MSVSDTRRLSLLLIKDDGCACNRERMQTLLNDDSCICELMHSVTGNENKLCGANSGVVQQSMGTKPLNRWHSCAAIGQIEKRKKKEQVVVQLFAGF</sequence>
<evidence type="ECO:0000313" key="1">
    <source>
        <dbReference type="EMBL" id="KAK4008581.1"/>
    </source>
</evidence>